<dbReference type="SMART" id="SM00433">
    <property type="entry name" value="TOP2c"/>
    <property type="match status" value="1"/>
</dbReference>
<keyword evidence="8" id="KW-0479">Metal-binding</keyword>
<dbReference type="InterPro" id="IPR002205">
    <property type="entry name" value="Topo_IIA_dom_A"/>
</dbReference>
<dbReference type="FunFam" id="3.40.50.670:FF:000001">
    <property type="entry name" value="DNA topoisomerase 2"/>
    <property type="match status" value="2"/>
</dbReference>
<dbReference type="PROSITE" id="PS50880">
    <property type="entry name" value="TOPRIM"/>
    <property type="match status" value="1"/>
</dbReference>
<dbReference type="Pfam" id="PF08070">
    <property type="entry name" value="DTHCT"/>
    <property type="match status" value="1"/>
</dbReference>
<evidence type="ECO:0000256" key="13">
    <source>
        <dbReference type="ARBA" id="ARBA00023108"/>
    </source>
</evidence>
<dbReference type="GO" id="GO:0003682">
    <property type="term" value="F:chromatin binding"/>
    <property type="evidence" value="ECO:0007669"/>
    <property type="project" value="Ensembl"/>
</dbReference>
<feature type="compositionally biased region" description="Basic and acidic residues" evidence="20">
    <location>
        <begin position="1475"/>
        <end position="1486"/>
    </location>
</feature>
<dbReference type="CDD" id="cd16930">
    <property type="entry name" value="HATPase_TopII-like"/>
    <property type="match status" value="1"/>
</dbReference>
<evidence type="ECO:0000256" key="10">
    <source>
        <dbReference type="ARBA" id="ARBA00022840"/>
    </source>
</evidence>
<evidence type="ECO:0000256" key="19">
    <source>
        <dbReference type="RuleBase" id="RU362094"/>
    </source>
</evidence>
<dbReference type="InterPro" id="IPR031660">
    <property type="entry name" value="TOPRIM_C"/>
</dbReference>
<dbReference type="InterPro" id="IPR013759">
    <property type="entry name" value="Topo_IIA_B_C"/>
</dbReference>
<evidence type="ECO:0000256" key="20">
    <source>
        <dbReference type="SAM" id="MobiDB-lite"/>
    </source>
</evidence>
<evidence type="ECO:0000256" key="7">
    <source>
        <dbReference type="ARBA" id="ARBA00022490"/>
    </source>
</evidence>
<dbReference type="GO" id="GO:0005654">
    <property type="term" value="C:nucleoplasm"/>
    <property type="evidence" value="ECO:0007669"/>
    <property type="project" value="UniProtKB-SubCell"/>
</dbReference>
<keyword evidence="14 18" id="KW-0238">DNA-binding</keyword>
<dbReference type="InterPro" id="IPR018522">
    <property type="entry name" value="TopoIIA_CS"/>
</dbReference>
<dbReference type="GO" id="GO:0006325">
    <property type="term" value="P:chromatin organization"/>
    <property type="evidence" value="ECO:0007669"/>
    <property type="project" value="Ensembl"/>
</dbReference>
<dbReference type="GO" id="GO:0005524">
    <property type="term" value="F:ATP binding"/>
    <property type="evidence" value="ECO:0007669"/>
    <property type="project" value="UniProtKB-UniRule"/>
</dbReference>
<dbReference type="PANTHER" id="PTHR10169">
    <property type="entry name" value="DNA TOPOISOMERASE/GYRASE"/>
    <property type="match status" value="1"/>
</dbReference>
<evidence type="ECO:0000256" key="15">
    <source>
        <dbReference type="ARBA" id="ARBA00023235"/>
    </source>
</evidence>
<dbReference type="GO" id="GO:0006265">
    <property type="term" value="P:DNA topological change"/>
    <property type="evidence" value="ECO:0007669"/>
    <property type="project" value="UniProtKB-UniRule"/>
</dbReference>
<dbReference type="GO" id="GO:0005737">
    <property type="term" value="C:cytoplasm"/>
    <property type="evidence" value="ECO:0007669"/>
    <property type="project" value="UniProtKB-SubCell"/>
</dbReference>
<dbReference type="CDD" id="cd03481">
    <property type="entry name" value="TopoIIA_Trans_ScTopoIIA"/>
    <property type="match status" value="1"/>
</dbReference>
<dbReference type="InterPro" id="IPR034157">
    <property type="entry name" value="TOPRIM_TopoII"/>
</dbReference>
<feature type="region of interest" description="Disordered" evidence="20">
    <location>
        <begin position="1078"/>
        <end position="1110"/>
    </location>
</feature>
<dbReference type="GO" id="GO:0048511">
    <property type="term" value="P:rhythmic process"/>
    <property type="evidence" value="ECO:0007669"/>
    <property type="project" value="UniProtKB-KW"/>
</dbReference>
<evidence type="ECO:0000256" key="9">
    <source>
        <dbReference type="ARBA" id="ARBA00022741"/>
    </source>
</evidence>
<dbReference type="GO" id="GO:0000793">
    <property type="term" value="C:condensed chromosome"/>
    <property type="evidence" value="ECO:0007669"/>
    <property type="project" value="Ensembl"/>
</dbReference>
<evidence type="ECO:0000313" key="24">
    <source>
        <dbReference type="Proteomes" id="UP000233180"/>
    </source>
</evidence>
<dbReference type="OMA" id="DVKPHMI"/>
<evidence type="ECO:0000256" key="17">
    <source>
        <dbReference type="ARBA" id="ARBA00045326"/>
    </source>
</evidence>
<dbReference type="InterPro" id="IPR013506">
    <property type="entry name" value="Topo_IIA_bsu_dom2"/>
</dbReference>
<dbReference type="Pfam" id="PF16898">
    <property type="entry name" value="TOPRIM_C"/>
    <property type="match status" value="1"/>
</dbReference>
<dbReference type="GO" id="GO:0000287">
    <property type="term" value="F:magnesium ion binding"/>
    <property type="evidence" value="ECO:0007669"/>
    <property type="project" value="Ensembl"/>
</dbReference>
<feature type="compositionally biased region" description="Acidic residues" evidence="20">
    <location>
        <begin position="1317"/>
        <end position="1336"/>
    </location>
</feature>
<keyword evidence="24" id="KW-1185">Reference proteome</keyword>
<keyword evidence="16" id="KW-0539">Nucleus</keyword>
<evidence type="ECO:0000256" key="8">
    <source>
        <dbReference type="ARBA" id="ARBA00022723"/>
    </source>
</evidence>
<dbReference type="GO" id="GO:0003918">
    <property type="term" value="F:DNA topoisomerase type II (double strand cut, ATP-hydrolyzing) activity"/>
    <property type="evidence" value="ECO:0007669"/>
    <property type="project" value="UniProtKB-UniRule"/>
</dbReference>
<dbReference type="GO" id="GO:0005730">
    <property type="term" value="C:nucleolus"/>
    <property type="evidence" value="ECO:0007669"/>
    <property type="project" value="UniProtKB-SubCell"/>
</dbReference>
<dbReference type="FunFam" id="3.90.199.10:FF:000002">
    <property type="entry name" value="DNA topoisomerase 2"/>
    <property type="match status" value="1"/>
</dbReference>
<dbReference type="InterPro" id="IPR003594">
    <property type="entry name" value="HATPase_dom"/>
</dbReference>
<feature type="domain" description="Topo IIA-type catalytic" evidence="22">
    <location>
        <begin position="702"/>
        <end position="1158"/>
    </location>
</feature>
<name>A0A2K6K9Y4_RHIBE</name>
<dbReference type="GO" id="GO:0002244">
    <property type="term" value="P:hematopoietic progenitor cell differentiation"/>
    <property type="evidence" value="ECO:0007669"/>
    <property type="project" value="Ensembl"/>
</dbReference>
<dbReference type="PRINTS" id="PR00418">
    <property type="entry name" value="TPI2FAMILY"/>
</dbReference>
<dbReference type="EC" id="5.6.2.2" evidence="19"/>
<organism evidence="23 24">
    <name type="scientific">Rhinopithecus bieti</name>
    <name type="common">Black snub-nosed monkey</name>
    <name type="synonym">Pygathrix bieti</name>
    <dbReference type="NCBI Taxonomy" id="61621"/>
    <lineage>
        <taxon>Eukaryota</taxon>
        <taxon>Metazoa</taxon>
        <taxon>Chordata</taxon>
        <taxon>Craniata</taxon>
        <taxon>Vertebrata</taxon>
        <taxon>Euteleostomi</taxon>
        <taxon>Mammalia</taxon>
        <taxon>Eutheria</taxon>
        <taxon>Euarchontoglires</taxon>
        <taxon>Primates</taxon>
        <taxon>Haplorrhini</taxon>
        <taxon>Catarrhini</taxon>
        <taxon>Cercopithecidae</taxon>
        <taxon>Colobinae</taxon>
        <taxon>Rhinopithecus</taxon>
    </lineage>
</organism>
<comment type="catalytic activity">
    <reaction evidence="1 18 19">
        <text>ATP-dependent breakage, passage and rejoining of double-stranded DNA.</text>
        <dbReference type="EC" id="5.6.2.2"/>
    </reaction>
</comment>
<dbReference type="InterPro" id="IPR013757">
    <property type="entry name" value="Topo_IIA_A_a_sf"/>
</dbReference>
<dbReference type="InterPro" id="IPR013758">
    <property type="entry name" value="Topo_IIA_A/C_ab"/>
</dbReference>
<dbReference type="InterPro" id="IPR050634">
    <property type="entry name" value="DNA_Topoisomerase_II"/>
</dbReference>
<dbReference type="InterPro" id="IPR001154">
    <property type="entry name" value="TopoII_euk"/>
</dbReference>
<dbReference type="PANTHER" id="PTHR10169:SF61">
    <property type="entry name" value="DNA TOPOISOMERASE 2-ALPHA"/>
    <property type="match status" value="1"/>
</dbReference>
<comment type="cofactor">
    <cofactor evidence="19">
        <name>Ca(2+)</name>
        <dbReference type="ChEBI" id="CHEBI:29108"/>
    </cofactor>
    <cofactor evidence="19">
        <name>Mg(2+)</name>
        <dbReference type="ChEBI" id="CHEBI:18420"/>
    </cofactor>
    <cofactor evidence="19">
        <name>Mn(2+)</name>
        <dbReference type="ChEBI" id="CHEBI:29035"/>
    </cofactor>
</comment>
<keyword evidence="15 18" id="KW-0413">Isomerase</keyword>
<evidence type="ECO:0000313" key="23">
    <source>
        <dbReference type="Ensembl" id="ENSRBIP00000008037.1"/>
    </source>
</evidence>
<dbReference type="CDD" id="cd00187">
    <property type="entry name" value="TOP4c"/>
    <property type="match status" value="1"/>
</dbReference>
<feature type="domain" description="Toprim" evidence="21">
    <location>
        <begin position="442"/>
        <end position="559"/>
    </location>
</feature>
<feature type="compositionally biased region" description="Basic and acidic residues" evidence="20">
    <location>
        <begin position="1243"/>
        <end position="1259"/>
    </location>
</feature>
<dbReference type="GO" id="GO:0040016">
    <property type="term" value="P:embryonic cleavage"/>
    <property type="evidence" value="ECO:0007669"/>
    <property type="project" value="Ensembl"/>
</dbReference>
<dbReference type="FunFam" id="3.30.1490.30:FF:000001">
    <property type="entry name" value="DNA topoisomerase 2"/>
    <property type="match status" value="1"/>
</dbReference>
<evidence type="ECO:0000256" key="11">
    <source>
        <dbReference type="ARBA" id="ARBA00022842"/>
    </source>
</evidence>
<dbReference type="Gene3D" id="1.10.268.10">
    <property type="entry name" value="Topoisomerase, domain 3"/>
    <property type="match status" value="1"/>
</dbReference>
<evidence type="ECO:0000256" key="12">
    <source>
        <dbReference type="ARBA" id="ARBA00023029"/>
    </source>
</evidence>
<comment type="subunit">
    <text evidence="19">Homodimer.</text>
</comment>
<keyword evidence="7" id="KW-0963">Cytoplasm</keyword>
<comment type="similarity">
    <text evidence="6 19">Belongs to the type II topoisomerase family.</text>
</comment>
<reference evidence="23" key="2">
    <citation type="submission" date="2025-08" db="UniProtKB">
        <authorList>
            <consortium name="Ensembl"/>
        </authorList>
    </citation>
    <scope>IDENTIFICATION</scope>
</reference>
<dbReference type="SUPFAM" id="SSF55874">
    <property type="entry name" value="ATPase domain of HSP90 chaperone/DNA topoisomerase II/histidine kinase"/>
    <property type="match status" value="1"/>
</dbReference>
<dbReference type="InterPro" id="IPR020568">
    <property type="entry name" value="Ribosomal_Su5_D2-typ_SF"/>
</dbReference>
<evidence type="ECO:0000256" key="4">
    <source>
        <dbReference type="ARBA" id="ARBA00004604"/>
    </source>
</evidence>
<proteinExistence type="inferred from homology"/>
<dbReference type="SUPFAM" id="SSF54211">
    <property type="entry name" value="Ribosomal protein S5 domain 2-like"/>
    <property type="match status" value="1"/>
</dbReference>
<dbReference type="GO" id="GO:0000712">
    <property type="term" value="P:resolution of meiotic recombination intermediates"/>
    <property type="evidence" value="ECO:0007669"/>
    <property type="project" value="TreeGrafter"/>
</dbReference>
<dbReference type="GO" id="GO:0005080">
    <property type="term" value="F:protein kinase C binding"/>
    <property type="evidence" value="ECO:0007669"/>
    <property type="project" value="Ensembl"/>
</dbReference>
<dbReference type="GO" id="GO:0045870">
    <property type="term" value="P:positive regulation of single stranded viral RNA replication via double stranded DNA intermediate"/>
    <property type="evidence" value="ECO:0007669"/>
    <property type="project" value="Ensembl"/>
</dbReference>
<dbReference type="PROSITE" id="PS00177">
    <property type="entry name" value="TOPOISOMERASE_II"/>
    <property type="match status" value="1"/>
</dbReference>
<keyword evidence="9 19" id="KW-0547">Nucleotide-binding</keyword>
<dbReference type="InterPro" id="IPR014721">
    <property type="entry name" value="Ribsml_uS5_D2-typ_fold_subgr"/>
</dbReference>
<dbReference type="GO" id="GO:0043065">
    <property type="term" value="P:positive regulation of apoptotic process"/>
    <property type="evidence" value="ECO:0007669"/>
    <property type="project" value="Ensembl"/>
</dbReference>
<evidence type="ECO:0000256" key="6">
    <source>
        <dbReference type="ARBA" id="ARBA00011080"/>
    </source>
</evidence>
<dbReference type="GeneTree" id="ENSGT00940000157539"/>
<dbReference type="InterPro" id="IPR036890">
    <property type="entry name" value="HATPase_C_sf"/>
</dbReference>
<feature type="region of interest" description="Disordered" evidence="20">
    <location>
        <begin position="1172"/>
        <end position="1515"/>
    </location>
</feature>
<protein>
    <recommendedName>
        <fullName evidence="19">DNA topoisomerase 2</fullName>
        <ecNumber evidence="19">5.6.2.2</ecNumber>
    </recommendedName>
</protein>
<dbReference type="STRING" id="61621.ENSRBIP00000008037"/>
<dbReference type="GO" id="GO:0046982">
    <property type="term" value="F:protein heterodimerization activity"/>
    <property type="evidence" value="ECO:0007669"/>
    <property type="project" value="Ensembl"/>
</dbReference>
<dbReference type="GO" id="GO:1990904">
    <property type="term" value="C:ribonucleoprotein complex"/>
    <property type="evidence" value="ECO:0007669"/>
    <property type="project" value="Ensembl"/>
</dbReference>
<comment type="function">
    <text evidence="17">Key decatenating enzyme that alters DNA topology by binding to two double-stranded DNA molecules, generating a double-stranded break in one of the strands, passing the intact strand through the broken strand, and religating the broken strand. May play a role in regulating the period length of BMAL1 transcriptional oscillation.</text>
</comment>
<evidence type="ECO:0000256" key="14">
    <source>
        <dbReference type="ARBA" id="ARBA00023125"/>
    </source>
</evidence>
<dbReference type="SMART" id="SM00434">
    <property type="entry name" value="TOP4c"/>
    <property type="match status" value="1"/>
</dbReference>
<dbReference type="Gene3D" id="3.40.50.670">
    <property type="match status" value="1"/>
</dbReference>
<evidence type="ECO:0000256" key="1">
    <source>
        <dbReference type="ARBA" id="ARBA00000185"/>
    </source>
</evidence>
<reference evidence="23 24" key="1">
    <citation type="submission" date="2016-06" db="EMBL/GenBank/DDBJ databases">
        <title>Genome of Rhinopithecus bieti.</title>
        <authorList>
            <person name="Wu"/>
            <person name="C.-I. and Zhang"/>
            <person name="Y."/>
        </authorList>
    </citation>
    <scope>NUCLEOTIDE SEQUENCE</scope>
</reference>
<keyword evidence="10 19" id="KW-0067">ATP-binding</keyword>
<dbReference type="Gene3D" id="3.30.1360.40">
    <property type="match status" value="1"/>
</dbReference>
<dbReference type="PROSITE" id="PS52040">
    <property type="entry name" value="TOPO_IIA"/>
    <property type="match status" value="1"/>
</dbReference>
<dbReference type="GO" id="GO:0030263">
    <property type="term" value="P:apoptotic chromosome condensation"/>
    <property type="evidence" value="ECO:0007669"/>
    <property type="project" value="Ensembl"/>
</dbReference>
<keyword evidence="12 18" id="KW-0799">Topoisomerase</keyword>
<dbReference type="GO" id="GO:0001673">
    <property type="term" value="C:male germ cell nucleus"/>
    <property type="evidence" value="ECO:0007669"/>
    <property type="project" value="Ensembl"/>
</dbReference>
<dbReference type="PRINTS" id="PR01158">
    <property type="entry name" value="TOPISMRASEII"/>
</dbReference>
<dbReference type="Ensembl" id="ENSRBIT00000031640.1">
    <property type="protein sequence ID" value="ENSRBIP00000008037.1"/>
    <property type="gene ID" value="ENSRBIG00000027893.1"/>
</dbReference>
<feature type="compositionally biased region" description="Acidic residues" evidence="20">
    <location>
        <begin position="1086"/>
        <end position="1095"/>
    </location>
</feature>
<dbReference type="Pfam" id="PF00521">
    <property type="entry name" value="DNA_topoisoIV"/>
    <property type="match status" value="1"/>
</dbReference>
<evidence type="ECO:0000256" key="16">
    <source>
        <dbReference type="ARBA" id="ARBA00023242"/>
    </source>
</evidence>
<evidence type="ECO:0000256" key="5">
    <source>
        <dbReference type="ARBA" id="ARBA00004642"/>
    </source>
</evidence>
<dbReference type="GO" id="GO:0042803">
    <property type="term" value="F:protein homodimerization activity"/>
    <property type="evidence" value="ECO:0007669"/>
    <property type="project" value="Ensembl"/>
</dbReference>
<dbReference type="Gene3D" id="3.90.199.10">
    <property type="entry name" value="Topoisomerase II, domain 5"/>
    <property type="match status" value="1"/>
</dbReference>
<dbReference type="GO" id="GO:0000775">
    <property type="term" value="C:chromosome, centromeric region"/>
    <property type="evidence" value="ECO:0007669"/>
    <property type="project" value="Ensembl"/>
</dbReference>
<dbReference type="SUPFAM" id="SSF56719">
    <property type="entry name" value="Type II DNA topoisomerase"/>
    <property type="match status" value="1"/>
</dbReference>
<dbReference type="Gene3D" id="3.30.1490.30">
    <property type="match status" value="1"/>
</dbReference>
<evidence type="ECO:0000256" key="2">
    <source>
        <dbReference type="ARBA" id="ARBA00001946"/>
    </source>
</evidence>
<accession>A0A2K6K9Y4</accession>
<dbReference type="GO" id="GO:0006974">
    <property type="term" value="P:DNA damage response"/>
    <property type="evidence" value="ECO:0007669"/>
    <property type="project" value="Ensembl"/>
</dbReference>
<keyword evidence="13" id="KW-0090">Biological rhythms</keyword>
<dbReference type="FunFam" id="1.10.268.10:FF:000002">
    <property type="entry name" value="DNA topoisomerase 2"/>
    <property type="match status" value="1"/>
</dbReference>
<dbReference type="GO" id="GO:0008301">
    <property type="term" value="F:DNA binding, bending"/>
    <property type="evidence" value="ECO:0007669"/>
    <property type="project" value="Ensembl"/>
</dbReference>
<evidence type="ECO:0000256" key="18">
    <source>
        <dbReference type="PROSITE-ProRule" id="PRU01384"/>
    </source>
</evidence>
<sequence length="1515" mass="172694">MEVSPLQPVNENMQVNKIKKNEDAKKRLSIERIYQKKTQLEHILLRPDTYIGSVELVTQQMWVYDEDVGINYREVTFVPGLYKIFDEILVNAADNKQRDPKMSCIRVTIDPENNLISIWNNGKGIPVVEHKVEKMYVPALIFGQLLTSSNYDDDEKKVTGGRNGYGAKLCNIFSTKFTVETASREYKKMFKQTWMDNMGRAGEMELKPFSGEDYTCITFQPDLSKFKMQSLDKDIVALMVRRAYDIAGSTKDVKVFLNGNKLPVKGFRSYVDMYLKDKLDETGNPLKVIHEQVNHRWEVCLTMSEKGFQQISFVNSIATSKGGRHVDYVADQIVTKLVDVVKKKNKGGVAVKAHQVCAFGSFLFLKSRKKRKTKENMTLQPKSFGSTCQLSENLSKLILNWVKFKAQVQLNKKCSAVKHNRIKGIPKLDDANDAGGRNSADCTLILTEGDSAKTLAVSGLGVVGRDKYGVFPLRGKILNVREASHKQIMENAEINNIIKIVGLQYKKNYEDEDSLKTLRYGKIMIMTDQDQDGSHIKGLLINFIHHNWPSLLRHRFLEEFITPIVKVSKNKQEMAFYSLPEFEEWKSSTPNHKKWKVKYYKGLGTSTSKEAKEYFADMKRHRIQFKYSGPEDDAAISLAFSKKQIDDRKEWLTNFMEDRRQRKLLGLPEDYLYGQTTTYLTYNDFINKELILFSNSDNERSIPSMVDGLKPGQRKVLFTCFKRNDKREVKVAQLAGSVAEMSSYHHGEMSLMMTIINLAQNFVGSNNLNLLQPIGQFGTRLHGGKDSASPRYIFTMLSSLARLLFPPKDDHTLRFLYDDNQRVEPEWYIPIIPMVLINGAEGIGTGWSCKIPNFDVREVVNNIRRLMDGEEPLPMLPSYKNFKGTIEELAPNQYVISGEVAILNSTTIEISELPIRTWTQTYKEQVLEPMLNGTEKTPPLITDYREYHTDTTVKFVVKMTEGKLAEAERVGLHKVFKLQTSLTCNSMVLFDHVGCLKKYDTVLDILRDFFELRLKYYGLRKEWLLGMLGAESAKLNNQARFILEKIDGKIIIENKPKKELIKVLIQRGYDSDPVKAWKEAQQKVPDEEENEESDTEKETEKSNSVTDSGPTFNYLLDMPLWYLTKEKKDELCRLRNEKEQELDTLKRKSPSDLWKEDLATFIEELEAVEAKEKQDEQIGLPGKGGKAKGKKTQMAEVLPSPRGQRVIPRITIEMKAEAEKKNKKKIKNENTEGSPQEDGMELEGLKQRLEKKQKREPGTKTKKQTTLPFKPIKKGKKRNPWSDSESDRSSDESNFDVPPRETEPRRAATKTKFTVDLDSDEDFSDFDEKTDDEDFVPSDASPPKTKTSPKLTNKDLKPQKSAMSDLEADDAKDSVPLSSSPPATHFPNETEITNTNVTVKKTAAKVSQSSTSTTGAKKRAAPKGTKREPALNSGVSQKPDPAKTKIRRKRKPSTSDDSDSNFEKIVSKAVTSKKSRGESDDFHMDFDSAVAPRAKSVRAKKPIKYLEESDEDDLF</sequence>
<dbReference type="Pfam" id="PF01751">
    <property type="entry name" value="Toprim"/>
    <property type="match status" value="1"/>
</dbReference>
<feature type="compositionally biased region" description="Low complexity" evidence="20">
    <location>
        <begin position="1393"/>
        <end position="1406"/>
    </location>
</feature>
<dbReference type="Pfam" id="PF02518">
    <property type="entry name" value="HATPase_c"/>
    <property type="match status" value="1"/>
</dbReference>
<evidence type="ECO:0000259" key="22">
    <source>
        <dbReference type="PROSITE" id="PS52040"/>
    </source>
</evidence>
<dbReference type="Gene3D" id="3.30.565.10">
    <property type="entry name" value="Histidine kinase-like ATPase, C-terminal domain"/>
    <property type="match status" value="1"/>
</dbReference>
<dbReference type="GO" id="GO:0043130">
    <property type="term" value="F:ubiquitin binding"/>
    <property type="evidence" value="ECO:0007669"/>
    <property type="project" value="Ensembl"/>
</dbReference>
<dbReference type="GO" id="GO:0000819">
    <property type="term" value="P:sister chromatid segregation"/>
    <property type="evidence" value="ECO:0007669"/>
    <property type="project" value="TreeGrafter"/>
</dbReference>
<reference evidence="23" key="3">
    <citation type="submission" date="2025-09" db="UniProtKB">
        <authorList>
            <consortium name="Ensembl"/>
        </authorList>
    </citation>
    <scope>IDENTIFICATION</scope>
</reference>
<dbReference type="InterPro" id="IPR013760">
    <property type="entry name" value="Topo_IIA-like_dom_sf"/>
</dbReference>
<dbReference type="GO" id="GO:0045944">
    <property type="term" value="P:positive regulation of transcription by RNA polymerase II"/>
    <property type="evidence" value="ECO:0007669"/>
    <property type="project" value="Ensembl"/>
</dbReference>
<dbReference type="InterPro" id="IPR012542">
    <property type="entry name" value="DTHCT"/>
</dbReference>
<dbReference type="CDD" id="cd03365">
    <property type="entry name" value="TOPRIM_TopoIIA"/>
    <property type="match status" value="1"/>
</dbReference>
<feature type="active site" description="O-(5'-phospho-DNA)-tyrosine intermediate" evidence="18">
    <location>
        <position position="792"/>
    </location>
</feature>
<dbReference type="Proteomes" id="UP000233180">
    <property type="component" value="Unassembled WGS sequence"/>
</dbReference>
<dbReference type="GO" id="GO:0005814">
    <property type="term" value="C:centriole"/>
    <property type="evidence" value="ECO:0007669"/>
    <property type="project" value="Ensembl"/>
</dbReference>
<dbReference type="InterPro" id="IPR001241">
    <property type="entry name" value="Topo_IIA"/>
</dbReference>
<dbReference type="GO" id="GO:0009330">
    <property type="term" value="C:DNA topoisomerase type II (double strand cut, ATP-hydrolyzing) complex"/>
    <property type="evidence" value="ECO:0007669"/>
    <property type="project" value="Ensembl"/>
</dbReference>
<dbReference type="FunFam" id="3.30.565.10:FF:000004">
    <property type="entry name" value="DNA topoisomerase 2"/>
    <property type="match status" value="1"/>
</dbReference>
<dbReference type="FunFam" id="3.30.1360.40:FF:000003">
    <property type="entry name" value="DNA topoisomerase 2"/>
    <property type="match status" value="1"/>
</dbReference>
<dbReference type="GO" id="GO:0007143">
    <property type="term" value="P:female meiotic nuclear division"/>
    <property type="evidence" value="ECO:0007669"/>
    <property type="project" value="Ensembl"/>
</dbReference>
<dbReference type="Pfam" id="PF00204">
    <property type="entry name" value="DNA_gyraseB"/>
    <property type="match status" value="1"/>
</dbReference>
<comment type="subcellular location">
    <subcellularLocation>
        <location evidence="3">Cytoplasm</location>
    </subcellularLocation>
    <subcellularLocation>
        <location evidence="4">Nucleus</location>
        <location evidence="4">Nucleolus</location>
    </subcellularLocation>
    <subcellularLocation>
        <location evidence="5">Nucleus</location>
        <location evidence="5">Nucleoplasm</location>
    </subcellularLocation>
</comment>
<keyword evidence="11" id="KW-0460">Magnesium</keyword>
<dbReference type="InterPro" id="IPR006171">
    <property type="entry name" value="TOPRIM_dom"/>
</dbReference>
<dbReference type="Gene3D" id="3.30.230.10">
    <property type="match status" value="1"/>
</dbReference>
<comment type="cofactor">
    <cofactor evidence="2">
        <name>Mg(2+)</name>
        <dbReference type="ChEBI" id="CHEBI:18420"/>
    </cofactor>
</comment>
<gene>
    <name evidence="23" type="primary">TOP2A</name>
</gene>
<dbReference type="GO" id="GO:0042752">
    <property type="term" value="P:regulation of circadian rhythm"/>
    <property type="evidence" value="ECO:0007669"/>
    <property type="project" value="Ensembl"/>
</dbReference>
<evidence type="ECO:0000256" key="3">
    <source>
        <dbReference type="ARBA" id="ARBA00004496"/>
    </source>
</evidence>
<dbReference type="GO" id="GO:0000228">
    <property type="term" value="C:nuclear chromosome"/>
    <property type="evidence" value="ECO:0007669"/>
    <property type="project" value="Ensembl"/>
</dbReference>
<evidence type="ECO:0000259" key="21">
    <source>
        <dbReference type="PROSITE" id="PS50880"/>
    </source>
</evidence>